<keyword evidence="2" id="KW-0964">Secreted</keyword>
<dbReference type="GO" id="GO:0004601">
    <property type="term" value="F:peroxidase activity"/>
    <property type="evidence" value="ECO:0007669"/>
    <property type="project" value="UniProtKB-KW"/>
</dbReference>
<dbReference type="InterPro" id="IPR010255">
    <property type="entry name" value="Haem_peroxidase_sf"/>
</dbReference>
<dbReference type="GO" id="GO:0020037">
    <property type="term" value="F:heme binding"/>
    <property type="evidence" value="ECO:0007669"/>
    <property type="project" value="InterPro"/>
</dbReference>
<protein>
    <submittedName>
        <fullName evidence="6">Putative oxidase/peroxidase</fullName>
    </submittedName>
</protein>
<comment type="caution">
    <text evidence="6">The sequence shown here is derived from an EMBL/GenBank/DDBJ whole genome shotgun (WGS) entry which is preliminary data.</text>
</comment>
<evidence type="ECO:0000256" key="4">
    <source>
        <dbReference type="ARBA" id="ARBA00023180"/>
    </source>
</evidence>
<dbReference type="GO" id="GO:0006979">
    <property type="term" value="P:response to oxidative stress"/>
    <property type="evidence" value="ECO:0007669"/>
    <property type="project" value="InterPro"/>
</dbReference>
<evidence type="ECO:0000256" key="1">
    <source>
        <dbReference type="ARBA" id="ARBA00004613"/>
    </source>
</evidence>
<gene>
    <name evidence="6" type="ORF">OBRU01_17123</name>
</gene>
<keyword evidence="4" id="KW-0325">Glycoprotein</keyword>
<comment type="subcellular location">
    <subcellularLocation>
        <location evidence="1">Secreted</location>
    </subcellularLocation>
</comment>
<dbReference type="Gene3D" id="1.10.640.10">
    <property type="entry name" value="Haem peroxidase domain superfamily, animal type"/>
    <property type="match status" value="3"/>
</dbReference>
<evidence type="ECO:0000256" key="3">
    <source>
        <dbReference type="ARBA" id="ARBA00022559"/>
    </source>
</evidence>
<accession>A0A0L7L1R1</accession>
<organism evidence="6 7">
    <name type="scientific">Operophtera brumata</name>
    <name type="common">Winter moth</name>
    <name type="synonym">Phalaena brumata</name>
    <dbReference type="NCBI Taxonomy" id="104452"/>
    <lineage>
        <taxon>Eukaryota</taxon>
        <taxon>Metazoa</taxon>
        <taxon>Ecdysozoa</taxon>
        <taxon>Arthropoda</taxon>
        <taxon>Hexapoda</taxon>
        <taxon>Insecta</taxon>
        <taxon>Pterygota</taxon>
        <taxon>Neoptera</taxon>
        <taxon>Endopterygota</taxon>
        <taxon>Lepidoptera</taxon>
        <taxon>Glossata</taxon>
        <taxon>Ditrysia</taxon>
        <taxon>Geometroidea</taxon>
        <taxon>Geometridae</taxon>
        <taxon>Larentiinae</taxon>
        <taxon>Operophtera</taxon>
    </lineage>
</organism>
<evidence type="ECO:0000256" key="2">
    <source>
        <dbReference type="ARBA" id="ARBA00022525"/>
    </source>
</evidence>
<dbReference type="AlphaFoldDB" id="A0A0L7L1R1"/>
<evidence type="ECO:0000256" key="5">
    <source>
        <dbReference type="SAM" id="MobiDB-lite"/>
    </source>
</evidence>
<dbReference type="SUPFAM" id="SSF48113">
    <property type="entry name" value="Heme-dependent peroxidases"/>
    <property type="match status" value="2"/>
</dbReference>
<dbReference type="Pfam" id="PF03098">
    <property type="entry name" value="An_peroxidase"/>
    <property type="match status" value="2"/>
</dbReference>
<dbReference type="STRING" id="104452.A0A0L7L1R1"/>
<dbReference type="PANTHER" id="PTHR11475:SF4">
    <property type="entry name" value="CHORION PEROXIDASE"/>
    <property type="match status" value="1"/>
</dbReference>
<dbReference type="EMBL" id="JTDY01003543">
    <property type="protein sequence ID" value="KOB69370.1"/>
    <property type="molecule type" value="Genomic_DNA"/>
</dbReference>
<dbReference type="InterPro" id="IPR037120">
    <property type="entry name" value="Haem_peroxidase_sf_animal"/>
</dbReference>
<dbReference type="InterPro" id="IPR019791">
    <property type="entry name" value="Haem_peroxidase_animal"/>
</dbReference>
<feature type="region of interest" description="Disordered" evidence="5">
    <location>
        <begin position="146"/>
        <end position="165"/>
    </location>
</feature>
<name>A0A0L7L1R1_OPEBR</name>
<proteinExistence type="predicted"/>
<dbReference type="GO" id="GO:0005576">
    <property type="term" value="C:extracellular region"/>
    <property type="evidence" value="ECO:0007669"/>
    <property type="project" value="UniProtKB-SubCell"/>
</dbReference>
<sequence length="341" mass="38494">MPVAISGRPLPNARVLSTRLFYDRSVSSQVMTHMNMQWGQFVTHDIVFQVMEVTDEGGIQCCMGNGKDVLPTELMNDKCIPICVPDDDPFYKPHGIRCLNFVRSVTTPRDDCSLGYAEQMNTVTSFLDGSQIYGSDKILASKLRSKKGGRLRQDPKKGCSKKGYLPSVEDNEEVNPGVINSFGAAAFRFLHSIVPESVMQLPAQLSDHYFNPSLLESTPESFDDMLRGITTLPSPESDPHMTQQITNLLFKSHNKWGMDLIAMDIQRGRDHGLASYNDYRLCIDMLRGITTLPCPESDPHMTQQITNLLFKSHNKWDMDLIAMDIQRGRDHGLASYNDYRY</sequence>
<keyword evidence="3 6" id="KW-0575">Peroxidase</keyword>
<dbReference type="Proteomes" id="UP000037510">
    <property type="component" value="Unassembled WGS sequence"/>
</dbReference>
<keyword evidence="7" id="KW-1185">Reference proteome</keyword>
<evidence type="ECO:0000313" key="6">
    <source>
        <dbReference type="EMBL" id="KOB69370.1"/>
    </source>
</evidence>
<keyword evidence="3 6" id="KW-0560">Oxidoreductase</keyword>
<dbReference type="PROSITE" id="PS50292">
    <property type="entry name" value="PEROXIDASE_3"/>
    <property type="match status" value="1"/>
</dbReference>
<evidence type="ECO:0000313" key="7">
    <source>
        <dbReference type="Proteomes" id="UP000037510"/>
    </source>
</evidence>
<reference evidence="6 7" key="1">
    <citation type="journal article" date="2015" name="Genome Biol. Evol.">
        <title>The genome of winter moth (Operophtera brumata) provides a genomic perspective on sexual dimorphism and phenology.</title>
        <authorList>
            <person name="Derks M.F."/>
            <person name="Smit S."/>
            <person name="Salis L."/>
            <person name="Schijlen E."/>
            <person name="Bossers A."/>
            <person name="Mateman C."/>
            <person name="Pijl A.S."/>
            <person name="de Ridder D."/>
            <person name="Groenen M.A."/>
            <person name="Visser M.E."/>
            <person name="Megens H.J."/>
        </authorList>
    </citation>
    <scope>NUCLEOTIDE SEQUENCE [LARGE SCALE GENOMIC DNA]</scope>
    <source>
        <strain evidence="6">WM2013NL</strain>
        <tissue evidence="6">Head and thorax</tissue>
    </source>
</reference>
<dbReference type="PANTHER" id="PTHR11475">
    <property type="entry name" value="OXIDASE/PEROXIDASE"/>
    <property type="match status" value="1"/>
</dbReference>